<reference evidence="9 10" key="1">
    <citation type="journal article" date="2012" name="BMC Genomics">
        <title>Sequencing the genome of Marssonina brunnea reveals fungus-poplar co-evolution.</title>
        <authorList>
            <person name="Zhu S."/>
            <person name="Cao Y.-Z."/>
            <person name="Jiang C."/>
            <person name="Tan B.-Y."/>
            <person name="Wang Z."/>
            <person name="Feng S."/>
            <person name="Zhang L."/>
            <person name="Su X.-H."/>
            <person name="Brejova B."/>
            <person name="Vinar T."/>
            <person name="Xu M."/>
            <person name="Wang M.-X."/>
            <person name="Zhang S.-G."/>
            <person name="Huang M.-R."/>
            <person name="Wu R."/>
            <person name="Zhou Y."/>
        </authorList>
    </citation>
    <scope>NUCLEOTIDE SEQUENCE [LARGE SCALE GENOMIC DNA]</scope>
    <source>
        <strain evidence="9 10">MB_m1</strain>
    </source>
</reference>
<dbReference type="PANTHER" id="PTHR11934:SF0">
    <property type="entry name" value="RIBOSE-5-PHOSPHATE ISOMERASE"/>
    <property type="match status" value="1"/>
</dbReference>
<dbReference type="PANTHER" id="PTHR11934">
    <property type="entry name" value="RIBOSE-5-PHOSPHATE ISOMERASE"/>
    <property type="match status" value="1"/>
</dbReference>
<dbReference type="Gene3D" id="3.40.50.1360">
    <property type="match status" value="1"/>
</dbReference>
<name>K1X9E4_MARBU</name>
<keyword evidence="10" id="KW-1185">Reference proteome</keyword>
<organism evidence="9 10">
    <name type="scientific">Marssonina brunnea f. sp. multigermtubi (strain MB_m1)</name>
    <name type="common">Marssonina leaf spot fungus</name>
    <dbReference type="NCBI Taxonomy" id="1072389"/>
    <lineage>
        <taxon>Eukaryota</taxon>
        <taxon>Fungi</taxon>
        <taxon>Dikarya</taxon>
        <taxon>Ascomycota</taxon>
        <taxon>Pezizomycotina</taxon>
        <taxon>Leotiomycetes</taxon>
        <taxon>Helotiales</taxon>
        <taxon>Drepanopezizaceae</taxon>
        <taxon>Drepanopeziza</taxon>
    </lineage>
</organism>
<dbReference type="CDD" id="cd01398">
    <property type="entry name" value="RPI_A"/>
    <property type="match status" value="1"/>
</dbReference>
<dbReference type="GO" id="GO:0008615">
    <property type="term" value="P:pyridoxine biosynthetic process"/>
    <property type="evidence" value="ECO:0007669"/>
    <property type="project" value="EnsemblFungi"/>
</dbReference>
<dbReference type="GO" id="GO:0004751">
    <property type="term" value="F:ribose-5-phosphate isomerase activity"/>
    <property type="evidence" value="ECO:0007669"/>
    <property type="project" value="UniProtKB-EC"/>
</dbReference>
<dbReference type="GO" id="GO:0009052">
    <property type="term" value="P:pentose-phosphate shunt, non-oxidative branch"/>
    <property type="evidence" value="ECO:0007669"/>
    <property type="project" value="InterPro"/>
</dbReference>
<dbReference type="SUPFAM" id="SSF75445">
    <property type="entry name" value="D-ribose-5-phosphate isomerase (RpiA), lid domain"/>
    <property type="match status" value="1"/>
</dbReference>
<dbReference type="HOGENOM" id="CLU_056590_0_0_1"/>
<evidence type="ECO:0000256" key="5">
    <source>
        <dbReference type="ARBA" id="ARBA00019150"/>
    </source>
</evidence>
<comment type="catalytic activity">
    <reaction evidence="1">
        <text>aldehydo-D-ribose 5-phosphate = D-ribulose 5-phosphate</text>
        <dbReference type="Rhea" id="RHEA:14657"/>
        <dbReference type="ChEBI" id="CHEBI:58121"/>
        <dbReference type="ChEBI" id="CHEBI:58273"/>
        <dbReference type="EC" id="5.3.1.6"/>
    </reaction>
</comment>
<dbReference type="EMBL" id="JH921428">
    <property type="protein sequence ID" value="EKD21676.1"/>
    <property type="molecule type" value="Genomic_DNA"/>
</dbReference>
<evidence type="ECO:0000256" key="1">
    <source>
        <dbReference type="ARBA" id="ARBA00001713"/>
    </source>
</evidence>
<dbReference type="eggNOG" id="KOG3075">
    <property type="taxonomic scope" value="Eukaryota"/>
</dbReference>
<proteinExistence type="inferred from homology"/>
<dbReference type="Proteomes" id="UP000006753">
    <property type="component" value="Unassembled WGS sequence"/>
</dbReference>
<comment type="pathway">
    <text evidence="2">Carbohydrate degradation; pentose phosphate pathway; D-ribose 5-phosphate from D-ribulose 5-phosphate (non-oxidative stage): step 1/1.</text>
</comment>
<dbReference type="GO" id="GO:0005737">
    <property type="term" value="C:cytoplasm"/>
    <property type="evidence" value="ECO:0007669"/>
    <property type="project" value="TreeGrafter"/>
</dbReference>
<evidence type="ECO:0000313" key="10">
    <source>
        <dbReference type="Proteomes" id="UP000006753"/>
    </source>
</evidence>
<evidence type="ECO:0000256" key="2">
    <source>
        <dbReference type="ARBA" id="ARBA00004988"/>
    </source>
</evidence>
<dbReference type="InterPro" id="IPR004788">
    <property type="entry name" value="Ribose5P_isomerase_type_A"/>
</dbReference>
<dbReference type="OMA" id="ACHVQEK"/>
<dbReference type="AlphaFoldDB" id="K1X9E4"/>
<gene>
    <name evidence="9" type="ORF">MBM_00789</name>
</gene>
<evidence type="ECO:0000256" key="6">
    <source>
        <dbReference type="ARBA" id="ARBA00023235"/>
    </source>
</evidence>
<keyword evidence="6 9" id="KW-0413">Isomerase</keyword>
<evidence type="ECO:0000256" key="4">
    <source>
        <dbReference type="ARBA" id="ARBA00011959"/>
    </source>
</evidence>
<dbReference type="EC" id="5.3.1.6" evidence="4"/>
<dbReference type="Pfam" id="PF06026">
    <property type="entry name" value="Rib_5-P_isom_A"/>
    <property type="match status" value="1"/>
</dbReference>
<dbReference type="GeneID" id="18756724"/>
<dbReference type="Gene3D" id="3.30.70.260">
    <property type="match status" value="1"/>
</dbReference>
<accession>K1X9E4</accession>
<evidence type="ECO:0000313" key="9">
    <source>
        <dbReference type="EMBL" id="EKD21676.1"/>
    </source>
</evidence>
<comment type="similarity">
    <text evidence="3">Belongs to the ribose 5-phosphate isomerase family.</text>
</comment>
<evidence type="ECO:0000256" key="8">
    <source>
        <dbReference type="ARBA" id="ARBA00032273"/>
    </source>
</evidence>
<dbReference type="RefSeq" id="XP_007288678.1">
    <property type="nucleotide sequence ID" value="XM_007288616.1"/>
</dbReference>
<dbReference type="UniPathway" id="UPA00115">
    <property type="reaction ID" value="UER00412"/>
</dbReference>
<dbReference type="STRING" id="1072389.K1X9E4"/>
<dbReference type="SUPFAM" id="SSF100950">
    <property type="entry name" value="NagB/RpiA/CoA transferase-like"/>
    <property type="match status" value="1"/>
</dbReference>
<dbReference type="InterPro" id="IPR037171">
    <property type="entry name" value="NagB/RpiA_transferase-like"/>
</dbReference>
<protein>
    <recommendedName>
        <fullName evidence="5">Ribose-5-phosphate isomerase</fullName>
        <ecNumber evidence="4">5.3.1.6</ecNumber>
    </recommendedName>
    <alternativeName>
        <fullName evidence="8">D-ribose-5-phosphate ketol-isomerase</fullName>
    </alternativeName>
    <alternativeName>
        <fullName evidence="7">Phosphoriboisomerase</fullName>
    </alternativeName>
</protein>
<dbReference type="OrthoDB" id="1555531at2759"/>
<dbReference type="FunCoup" id="K1X9E4">
    <property type="interactions" value="865"/>
</dbReference>
<dbReference type="InParanoid" id="K1X9E4"/>
<dbReference type="KEGG" id="mbe:MBM_00789"/>
<sequence length="333" mass="34960">MATSAPAPAPAPESAAPPHIIAAPAGVEASKRLAAYKAVEDHFDPSYHYIGIGSGSTVVYVVEAIAAKGRDVTSHMVFVPTGQQSKQLIIEAGLQLGSIDALPPVKVAESELSGLSALHVATGVQDLGLKGKQQSLDVAFDGADEIDEDLNCIKGGGACLFQEKLVTTTAKKFVCVADYRKLSSRLLTNWKTIPIEISPLAAPTIKRILITLGSPDPRIRQGGSAKAGPVVTDNGMWIIDAPFPKVLLPSDLTGQDKGDGENGTWEVHNLALRLKRIVGVLEVGLFHGRNGIQVASAGEEGGGQKPVAAYFGMEDGTVSIRNSKEITAMKSRP</sequence>
<evidence type="ECO:0000256" key="3">
    <source>
        <dbReference type="ARBA" id="ARBA00008088"/>
    </source>
</evidence>
<dbReference type="FunFam" id="3.30.70.260:FF:000058">
    <property type="entry name" value="Ribose 5-phosphate isomerase A"/>
    <property type="match status" value="1"/>
</dbReference>
<evidence type="ECO:0000256" key="7">
    <source>
        <dbReference type="ARBA" id="ARBA00029734"/>
    </source>
</evidence>
<dbReference type="GO" id="GO:0006014">
    <property type="term" value="P:D-ribose metabolic process"/>
    <property type="evidence" value="ECO:0007669"/>
    <property type="project" value="TreeGrafter"/>
</dbReference>